<reference evidence="1" key="1">
    <citation type="submission" date="2020-09" db="EMBL/GenBank/DDBJ databases">
        <authorList>
            <person name="Kim M.K."/>
        </authorList>
    </citation>
    <scope>NUCLEOTIDE SEQUENCE</scope>
    <source>
        <strain evidence="1">BT664</strain>
    </source>
</reference>
<keyword evidence="2" id="KW-1185">Reference proteome</keyword>
<dbReference type="Proteomes" id="UP000612233">
    <property type="component" value="Unassembled WGS sequence"/>
</dbReference>
<gene>
    <name evidence="1" type="ORF">IC235_18790</name>
</gene>
<proteinExistence type="predicted"/>
<dbReference type="Gene3D" id="3.90.1530.10">
    <property type="entry name" value="Conserved hypothetical protein from pyrococcus furiosus pfu- 392566-001, ParB domain"/>
    <property type="match status" value="1"/>
</dbReference>
<dbReference type="SUPFAM" id="SSF110849">
    <property type="entry name" value="ParB/Sulfiredoxin"/>
    <property type="match status" value="1"/>
</dbReference>
<evidence type="ECO:0008006" key="3">
    <source>
        <dbReference type="Google" id="ProtNLM"/>
    </source>
</evidence>
<sequence>MRTEVYQLSDGTGMFDMKGNGENILYYNHQPFAIEWFNNQGSIEKYLARANKPIQANSQLESMRFFAEEGIPDYVELSSATYPLITLCTNGTYELIYPFEDSSFGLDLIEYGERSIEEFYPTAMTLICLQKRETLQEERINYFEERIAKGRRPVIFVIGFYEGGDKYIIDGHHKAMAYWRAGITPRVLFIKKQLTVRDKLSSEAFKEAIDKVVTRK</sequence>
<organism evidence="1 2">
    <name type="scientific">Hymenobacter montanus</name>
    <dbReference type="NCBI Taxonomy" id="2771359"/>
    <lineage>
        <taxon>Bacteria</taxon>
        <taxon>Pseudomonadati</taxon>
        <taxon>Bacteroidota</taxon>
        <taxon>Cytophagia</taxon>
        <taxon>Cytophagales</taxon>
        <taxon>Hymenobacteraceae</taxon>
        <taxon>Hymenobacter</taxon>
    </lineage>
</organism>
<evidence type="ECO:0000313" key="2">
    <source>
        <dbReference type="Proteomes" id="UP000612233"/>
    </source>
</evidence>
<evidence type="ECO:0000313" key="1">
    <source>
        <dbReference type="EMBL" id="MBD2769941.1"/>
    </source>
</evidence>
<comment type="caution">
    <text evidence="1">The sequence shown here is derived from an EMBL/GenBank/DDBJ whole genome shotgun (WGS) entry which is preliminary data.</text>
</comment>
<dbReference type="RefSeq" id="WP_191006749.1">
    <property type="nucleotide sequence ID" value="NZ_JACXAD010000025.1"/>
</dbReference>
<dbReference type="EMBL" id="JACXAD010000025">
    <property type="protein sequence ID" value="MBD2769941.1"/>
    <property type="molecule type" value="Genomic_DNA"/>
</dbReference>
<dbReference type="InterPro" id="IPR036086">
    <property type="entry name" value="ParB/Sulfiredoxin_sf"/>
</dbReference>
<name>A0A927BFH8_9BACT</name>
<dbReference type="AlphaFoldDB" id="A0A927BFH8"/>
<protein>
    <recommendedName>
        <fullName evidence="3">ParB/Sulfiredoxin domain-containing protein</fullName>
    </recommendedName>
</protein>
<accession>A0A927BFH8</accession>